<protein>
    <submittedName>
        <fullName evidence="3">All-trans-phytoene synthase</fullName>
        <ecNumber evidence="3">2.5.1.99</ecNumber>
    </submittedName>
</protein>
<keyword evidence="2 3" id="KW-0808">Transferase</keyword>
<dbReference type="PANTHER" id="PTHR31480">
    <property type="entry name" value="BIFUNCTIONAL LYCOPENE CYCLASE/PHYTOENE SYNTHASE"/>
    <property type="match status" value="1"/>
</dbReference>
<dbReference type="InterPro" id="IPR033904">
    <property type="entry name" value="Trans_IPPS_HH"/>
</dbReference>
<dbReference type="CDD" id="cd00683">
    <property type="entry name" value="Trans_IPPS_HH"/>
    <property type="match status" value="1"/>
</dbReference>
<sequence>MAPNPVASYLSRYDDMCDHAAAQVIARYSTSFSLATRFLGPGLKRDIRNLYAMVRIADEIVDGTAAEASTDPATLLDAYEAQVRSAPEIRFHTDPVIHAYAQSARRCGFRDELVQAFFASMRRDLKQTTYTDTEFSDYVYGSAEVIGLLCLSAFLVDYPITAADREELECGARALGSAFQKINFLRDFGEDFGTLGRNYFPQFKGHSLDDGTLRALIADIRSELDHAKSTIPLLPTSARPAVAAAEALFRELTDMVAATPASELAHTRISVPNRRKLFITARAVARSRRPVKKPPLQKRDRT</sequence>
<comment type="pathway">
    <text evidence="1">Carotenoid biosynthesis; phytoene biosynthesis.</text>
</comment>
<dbReference type="InterPro" id="IPR044843">
    <property type="entry name" value="Trans_IPPS_bact-type"/>
</dbReference>
<evidence type="ECO:0000256" key="1">
    <source>
        <dbReference type="ARBA" id="ARBA00004684"/>
    </source>
</evidence>
<dbReference type="GO" id="GO:0051996">
    <property type="term" value="F:squalene synthase [NAD(P)H] activity"/>
    <property type="evidence" value="ECO:0007669"/>
    <property type="project" value="InterPro"/>
</dbReference>
<dbReference type="KEGG" id="cgv:CGLAU_04270"/>
<dbReference type="GO" id="GO:0016117">
    <property type="term" value="P:carotenoid biosynthetic process"/>
    <property type="evidence" value="ECO:0007669"/>
    <property type="project" value="UniProtKB-ARBA"/>
</dbReference>
<dbReference type="AlphaFoldDB" id="A0A1Q2HVE9"/>
<name>A0A1Q2HVE9_9CORY</name>
<dbReference type="UniPathway" id="UPA00799"/>
<reference evidence="3 4" key="1">
    <citation type="submission" date="2016-12" db="EMBL/GenBank/DDBJ databases">
        <authorList>
            <person name="Song W.-J."/>
            <person name="Kurnit D.M."/>
        </authorList>
    </citation>
    <scope>NUCLEOTIDE SEQUENCE [LARGE SCALE GENOMIC DNA]</scope>
    <source>
        <strain evidence="3 4">DSM 30827</strain>
    </source>
</reference>
<evidence type="ECO:0000313" key="3">
    <source>
        <dbReference type="EMBL" id="AQQ14828.1"/>
    </source>
</evidence>
<dbReference type="InterPro" id="IPR008949">
    <property type="entry name" value="Isoprenoid_synthase_dom_sf"/>
</dbReference>
<dbReference type="EMBL" id="CP019688">
    <property type="protein sequence ID" value="AQQ14828.1"/>
    <property type="molecule type" value="Genomic_DNA"/>
</dbReference>
<evidence type="ECO:0000313" key="4">
    <source>
        <dbReference type="Proteomes" id="UP000217209"/>
    </source>
</evidence>
<dbReference type="Proteomes" id="UP000217209">
    <property type="component" value="Chromosome"/>
</dbReference>
<dbReference type="SUPFAM" id="SSF48576">
    <property type="entry name" value="Terpenoid synthases"/>
    <property type="match status" value="1"/>
</dbReference>
<proteinExistence type="predicted"/>
<keyword evidence="4" id="KW-1185">Reference proteome</keyword>
<dbReference type="GO" id="GO:0004311">
    <property type="term" value="F:geranylgeranyl diphosphate synthase activity"/>
    <property type="evidence" value="ECO:0007669"/>
    <property type="project" value="InterPro"/>
</dbReference>
<accession>A0A1Q2HVE9</accession>
<dbReference type="RefSeq" id="WP_232507194.1">
    <property type="nucleotide sequence ID" value="NZ_CP019688.1"/>
</dbReference>
<dbReference type="EC" id="2.5.1.99" evidence="3"/>
<dbReference type="SFLD" id="SFLDG01212">
    <property type="entry name" value="Phytoene_synthase_like"/>
    <property type="match status" value="1"/>
</dbReference>
<organism evidence="3 4">
    <name type="scientific">Corynebacterium glaucum</name>
    <dbReference type="NCBI Taxonomy" id="187491"/>
    <lineage>
        <taxon>Bacteria</taxon>
        <taxon>Bacillati</taxon>
        <taxon>Actinomycetota</taxon>
        <taxon>Actinomycetes</taxon>
        <taxon>Mycobacteriales</taxon>
        <taxon>Corynebacteriaceae</taxon>
        <taxon>Corynebacterium</taxon>
    </lineage>
</organism>
<dbReference type="InterPro" id="IPR019845">
    <property type="entry name" value="Squalene/phytoene_synthase_CS"/>
</dbReference>
<dbReference type="Gene3D" id="1.10.600.10">
    <property type="entry name" value="Farnesyl Diphosphate Synthase"/>
    <property type="match status" value="1"/>
</dbReference>
<dbReference type="InterPro" id="IPR002060">
    <property type="entry name" value="Squ/phyt_synthse"/>
</dbReference>
<gene>
    <name evidence="3" type="primary">crtB</name>
    <name evidence="3" type="ORF">CGLAU_04270</name>
</gene>
<dbReference type="PROSITE" id="PS01045">
    <property type="entry name" value="SQUALEN_PHYTOEN_SYN_2"/>
    <property type="match status" value="1"/>
</dbReference>
<dbReference type="SFLD" id="SFLDG01018">
    <property type="entry name" value="Squalene/Phytoene_Synthase_Lik"/>
    <property type="match status" value="1"/>
</dbReference>
<dbReference type="Pfam" id="PF00494">
    <property type="entry name" value="SQS_PSY"/>
    <property type="match status" value="1"/>
</dbReference>
<evidence type="ECO:0000256" key="2">
    <source>
        <dbReference type="ARBA" id="ARBA00022679"/>
    </source>
</evidence>
<dbReference type="SFLD" id="SFLDS00005">
    <property type="entry name" value="Isoprenoid_Synthase_Type_I"/>
    <property type="match status" value="1"/>
</dbReference>